<dbReference type="AlphaFoldDB" id="B8LPM1"/>
<name>B8LPM1_PICSI</name>
<comment type="similarity">
    <text evidence="1">Belongs to the protease inhibitor I13 (potato type I serine protease inhibitor) family.</text>
</comment>
<reference evidence="4" key="1">
    <citation type="submission" date="2007-06" db="EMBL/GenBank/DDBJ databases">
        <title>Full length cDNA sequences from Sitka Spruce (Picea sitchensis).</title>
        <authorList>
            <person name="Ralph S.G."/>
            <person name="Chun H.E."/>
            <person name="Liao N."/>
            <person name="Ali J."/>
            <person name="Reid K."/>
            <person name="Kolosova N."/>
            <person name="Cooper N."/>
            <person name="Cullis C."/>
            <person name="Jancsik S."/>
            <person name="Moore R."/>
            <person name="Mayo M."/>
            <person name="Wagner S."/>
            <person name="Holt R.A."/>
            <person name="Jones S.J.M."/>
            <person name="Marra M.A."/>
            <person name="Ritland C.E."/>
            <person name="Ritland K."/>
            <person name="Bohlmann J."/>
        </authorList>
    </citation>
    <scope>NUCLEOTIDE SEQUENCE</scope>
    <source>
        <tissue evidence="4">Green portion of the leader tissue</tissue>
    </source>
</reference>
<evidence type="ECO:0000256" key="1">
    <source>
        <dbReference type="ARBA" id="ARBA00008210"/>
    </source>
</evidence>
<dbReference type="PANTHER" id="PTHR33091:SF29">
    <property type="entry name" value="SUBTILISIN INHIBITOR 1"/>
    <property type="match status" value="1"/>
</dbReference>
<sequence length="74" mass="8342">MFVAEMECRGKQEWPELVGSNAEDAKEVIESENMYVIGIILPKGTIVTTDYNCRRVWIFVESDTANVAYVPKVG</sequence>
<dbReference type="PRINTS" id="PR00292">
    <property type="entry name" value="POTATOINHBTR"/>
</dbReference>
<dbReference type="PANTHER" id="PTHR33091">
    <property type="entry name" value="PROTEIN, PUTATIVE, EXPRESSED-RELATED"/>
    <property type="match status" value="1"/>
</dbReference>
<dbReference type="EMBL" id="EF677799">
    <property type="protein sequence ID" value="ABR17601.1"/>
    <property type="molecule type" value="mRNA"/>
</dbReference>
<dbReference type="InterPro" id="IPR036354">
    <property type="entry name" value="Prot_inh_pot1_sf"/>
</dbReference>
<dbReference type="GO" id="GO:0009611">
    <property type="term" value="P:response to wounding"/>
    <property type="evidence" value="ECO:0007669"/>
    <property type="project" value="InterPro"/>
</dbReference>
<dbReference type="PROSITE" id="PS00285">
    <property type="entry name" value="POTATO_INHIBITOR"/>
    <property type="match status" value="1"/>
</dbReference>
<organism evidence="4">
    <name type="scientific">Picea sitchensis</name>
    <name type="common">Sitka spruce</name>
    <name type="synonym">Pinus sitchensis</name>
    <dbReference type="NCBI Taxonomy" id="3332"/>
    <lineage>
        <taxon>Eukaryota</taxon>
        <taxon>Viridiplantae</taxon>
        <taxon>Streptophyta</taxon>
        <taxon>Embryophyta</taxon>
        <taxon>Tracheophyta</taxon>
        <taxon>Spermatophyta</taxon>
        <taxon>Pinopsida</taxon>
        <taxon>Pinidae</taxon>
        <taxon>Conifers I</taxon>
        <taxon>Pinales</taxon>
        <taxon>Pinaceae</taxon>
        <taxon>Picea</taxon>
    </lineage>
</organism>
<dbReference type="Pfam" id="PF00280">
    <property type="entry name" value="potato_inhibit"/>
    <property type="match status" value="1"/>
</dbReference>
<dbReference type="GO" id="GO:0004867">
    <property type="term" value="F:serine-type endopeptidase inhibitor activity"/>
    <property type="evidence" value="ECO:0007669"/>
    <property type="project" value="UniProtKB-KW"/>
</dbReference>
<dbReference type="SUPFAM" id="SSF54654">
    <property type="entry name" value="CI-2 family of serine protease inhibitors"/>
    <property type="match status" value="1"/>
</dbReference>
<evidence type="ECO:0000256" key="3">
    <source>
        <dbReference type="ARBA" id="ARBA00022900"/>
    </source>
</evidence>
<evidence type="ECO:0000256" key="2">
    <source>
        <dbReference type="ARBA" id="ARBA00022690"/>
    </source>
</evidence>
<evidence type="ECO:0000313" key="4">
    <source>
        <dbReference type="EMBL" id="ABR17601.1"/>
    </source>
</evidence>
<accession>B8LPM1</accession>
<proteinExistence type="evidence at transcript level"/>
<keyword evidence="3" id="KW-0722">Serine protease inhibitor</keyword>
<keyword evidence="2" id="KW-0646">Protease inhibitor</keyword>
<dbReference type="Gene3D" id="3.30.10.10">
    <property type="entry name" value="Trypsin Inhibitor V, subunit A"/>
    <property type="match status" value="1"/>
</dbReference>
<protein>
    <submittedName>
        <fullName evidence="4">Uncharacterized protein</fullName>
    </submittedName>
</protein>
<dbReference type="InterPro" id="IPR000864">
    <property type="entry name" value="Prot_inh_pot1"/>
</dbReference>